<dbReference type="InterPro" id="IPR027417">
    <property type="entry name" value="P-loop_NTPase"/>
</dbReference>
<dbReference type="PANTHER" id="PTHR37816:SF2">
    <property type="entry name" value="DNA TOPOLOGY MODULATION PROTEIN FLAR-RELATED PROTEIN"/>
    <property type="match status" value="1"/>
</dbReference>
<gene>
    <name evidence="1" type="ORF">LXM26_24490</name>
</gene>
<dbReference type="GO" id="GO:0016301">
    <property type="term" value="F:kinase activity"/>
    <property type="evidence" value="ECO:0007669"/>
    <property type="project" value="UniProtKB-KW"/>
</dbReference>
<dbReference type="Proteomes" id="UP001139000">
    <property type="component" value="Unassembled WGS sequence"/>
</dbReference>
<comment type="caution">
    <text evidence="1">The sequence shown here is derived from an EMBL/GenBank/DDBJ whole genome shotgun (WGS) entry which is preliminary data.</text>
</comment>
<evidence type="ECO:0000313" key="1">
    <source>
        <dbReference type="EMBL" id="MCF0064692.1"/>
    </source>
</evidence>
<organism evidence="1 2">
    <name type="scientific">Dyadobacter chenwenxiniae</name>
    <dbReference type="NCBI Taxonomy" id="2906456"/>
    <lineage>
        <taxon>Bacteria</taxon>
        <taxon>Pseudomonadati</taxon>
        <taxon>Bacteroidota</taxon>
        <taxon>Cytophagia</taxon>
        <taxon>Cytophagales</taxon>
        <taxon>Spirosomataceae</taxon>
        <taxon>Dyadobacter</taxon>
    </lineage>
</organism>
<keyword evidence="1" id="KW-0808">Transferase</keyword>
<dbReference type="AlphaFoldDB" id="A0A9X1TH27"/>
<dbReference type="SUPFAM" id="SSF52540">
    <property type="entry name" value="P-loop containing nucleoside triphosphate hydrolases"/>
    <property type="match status" value="1"/>
</dbReference>
<accession>A0A9X1TH27</accession>
<sequence>MKIHIMGASCAGSTTLGTALSEQLTIPYFDTDLFFWERSDIPYTVKRDPVIRNKMLSESLSALDHYIVGGSLIGWGEEWQNMFDLVVFLYVPQQVRLQRLVNRERERYGEVIYTDPHRNRLFKAFYSWASGYDDPLFTGRNVKIHEEWISKLSCRVIEIRGDTTIDERLKFIYDHI</sequence>
<name>A0A9X1TH27_9BACT</name>
<dbReference type="EMBL" id="JAJTTC010000008">
    <property type="protein sequence ID" value="MCF0064692.1"/>
    <property type="molecule type" value="Genomic_DNA"/>
</dbReference>
<evidence type="ECO:0000313" key="2">
    <source>
        <dbReference type="Proteomes" id="UP001139000"/>
    </source>
</evidence>
<keyword evidence="2" id="KW-1185">Reference proteome</keyword>
<dbReference type="InterPro" id="IPR052922">
    <property type="entry name" value="Cytidylate_Kinase-2"/>
</dbReference>
<dbReference type="PANTHER" id="PTHR37816">
    <property type="entry name" value="YALI0E33011P"/>
    <property type="match status" value="1"/>
</dbReference>
<proteinExistence type="predicted"/>
<keyword evidence="1" id="KW-0418">Kinase</keyword>
<dbReference type="Gene3D" id="3.40.50.300">
    <property type="entry name" value="P-loop containing nucleotide triphosphate hydrolases"/>
    <property type="match status" value="1"/>
</dbReference>
<protein>
    <submittedName>
        <fullName evidence="1">Adenylate kinase</fullName>
    </submittedName>
</protein>
<reference evidence="1" key="1">
    <citation type="submission" date="2021-12" db="EMBL/GenBank/DDBJ databases">
        <title>Novel species in genus Dyadobacter.</title>
        <authorList>
            <person name="Ma C."/>
        </authorList>
    </citation>
    <scope>NUCLEOTIDE SEQUENCE</scope>
    <source>
        <strain evidence="1">LJ419</strain>
    </source>
</reference>
<dbReference type="NCBIfam" id="NF004861">
    <property type="entry name" value="PRK06217.1"/>
    <property type="match status" value="1"/>
</dbReference>
<dbReference type="RefSeq" id="WP_234657640.1">
    <property type="nucleotide sequence ID" value="NZ_JAJTTC010000008.1"/>
</dbReference>